<evidence type="ECO:0000256" key="1">
    <source>
        <dbReference type="SAM" id="MobiDB-lite"/>
    </source>
</evidence>
<dbReference type="Proteomes" id="UP000230750">
    <property type="component" value="Unassembled WGS sequence"/>
</dbReference>
<feature type="region of interest" description="Disordered" evidence="1">
    <location>
        <begin position="162"/>
        <end position="204"/>
    </location>
</feature>
<comment type="caution">
    <text evidence="2">The sequence shown here is derived from an EMBL/GenBank/DDBJ whole genome shotgun (WGS) entry which is preliminary data.</text>
</comment>
<dbReference type="OrthoDB" id="10037961at2759"/>
<accession>A0A2G8LPQ0</accession>
<protein>
    <submittedName>
        <fullName evidence="2">Uncharacterized protein</fullName>
    </submittedName>
</protein>
<evidence type="ECO:0000313" key="2">
    <source>
        <dbReference type="EMBL" id="PIK62192.1"/>
    </source>
</evidence>
<reference evidence="2 3" key="1">
    <citation type="journal article" date="2017" name="PLoS Biol.">
        <title>The sea cucumber genome provides insights into morphological evolution and visceral regeneration.</title>
        <authorList>
            <person name="Zhang X."/>
            <person name="Sun L."/>
            <person name="Yuan J."/>
            <person name="Sun Y."/>
            <person name="Gao Y."/>
            <person name="Zhang L."/>
            <person name="Li S."/>
            <person name="Dai H."/>
            <person name="Hamel J.F."/>
            <person name="Liu C."/>
            <person name="Yu Y."/>
            <person name="Liu S."/>
            <person name="Lin W."/>
            <person name="Guo K."/>
            <person name="Jin S."/>
            <person name="Xu P."/>
            <person name="Storey K.B."/>
            <person name="Huan P."/>
            <person name="Zhang T."/>
            <person name="Zhou Y."/>
            <person name="Zhang J."/>
            <person name="Lin C."/>
            <person name="Li X."/>
            <person name="Xing L."/>
            <person name="Huo D."/>
            <person name="Sun M."/>
            <person name="Wang L."/>
            <person name="Mercier A."/>
            <person name="Li F."/>
            <person name="Yang H."/>
            <person name="Xiang J."/>
        </authorList>
    </citation>
    <scope>NUCLEOTIDE SEQUENCE [LARGE SCALE GENOMIC DNA]</scope>
    <source>
        <strain evidence="2">Shaxun</strain>
        <tissue evidence="2">Muscle</tissue>
    </source>
</reference>
<evidence type="ECO:0000313" key="3">
    <source>
        <dbReference type="Proteomes" id="UP000230750"/>
    </source>
</evidence>
<dbReference type="AlphaFoldDB" id="A0A2G8LPQ0"/>
<dbReference type="EMBL" id="MRZV01000017">
    <property type="protein sequence ID" value="PIK62192.1"/>
    <property type="molecule type" value="Genomic_DNA"/>
</dbReference>
<keyword evidence="3" id="KW-1185">Reference proteome</keyword>
<gene>
    <name evidence="2" type="ORF">BSL78_00915</name>
</gene>
<sequence>MDKKSKEYKEWIDSAGKEEHQFGIAVCKQGTEIGLHWTCTETNGKALRERKKKGGKLSNGKGIGGQGHRPTDGCIDKLQLYYGQAIRAHTTEGTTTDTKALTEGYSQNQNDSLNSLVWLRAPKHKHRGARSTEIAVILAMLQYNKGASAKFGVMKRLYPPGSFSSAGSAQKDRERVQFARRAEDDEVKARREKRRQGKRKLEESWLEGTSYESGAFNELDVLQTSQKERSRRKKTTAL</sequence>
<proteinExistence type="predicted"/>
<organism evidence="2 3">
    <name type="scientific">Stichopus japonicus</name>
    <name type="common">Sea cucumber</name>
    <dbReference type="NCBI Taxonomy" id="307972"/>
    <lineage>
        <taxon>Eukaryota</taxon>
        <taxon>Metazoa</taxon>
        <taxon>Echinodermata</taxon>
        <taxon>Eleutherozoa</taxon>
        <taxon>Echinozoa</taxon>
        <taxon>Holothuroidea</taxon>
        <taxon>Aspidochirotacea</taxon>
        <taxon>Aspidochirotida</taxon>
        <taxon>Stichopodidae</taxon>
        <taxon>Apostichopus</taxon>
    </lineage>
</organism>
<feature type="compositionally biased region" description="Basic and acidic residues" evidence="1">
    <location>
        <begin position="170"/>
        <end position="189"/>
    </location>
</feature>
<name>A0A2G8LPQ0_STIJA</name>
<feature type="region of interest" description="Disordered" evidence="1">
    <location>
        <begin position="50"/>
        <end position="69"/>
    </location>
</feature>